<dbReference type="EMBL" id="JADFTS010000003">
    <property type="protein sequence ID" value="KAF9616224.1"/>
    <property type="molecule type" value="Genomic_DNA"/>
</dbReference>
<sequence>MTKTTWLNCVVIFDDTKEGLQLLECPGPSVANKRFGQSDGLIQYVTNDFTNIQIWVLNGKDDCSKEWSLRHRSISFETLIFHIRQRNLAGNGVLLHCTH</sequence>
<evidence type="ECO:0008006" key="3">
    <source>
        <dbReference type="Google" id="ProtNLM"/>
    </source>
</evidence>
<proteinExistence type="predicted"/>
<keyword evidence="2" id="KW-1185">Reference proteome</keyword>
<name>A0A835M744_9MAGN</name>
<organism evidence="1 2">
    <name type="scientific">Coptis chinensis</name>
    <dbReference type="NCBI Taxonomy" id="261450"/>
    <lineage>
        <taxon>Eukaryota</taxon>
        <taxon>Viridiplantae</taxon>
        <taxon>Streptophyta</taxon>
        <taxon>Embryophyta</taxon>
        <taxon>Tracheophyta</taxon>
        <taxon>Spermatophyta</taxon>
        <taxon>Magnoliopsida</taxon>
        <taxon>Ranunculales</taxon>
        <taxon>Ranunculaceae</taxon>
        <taxon>Coptidoideae</taxon>
        <taxon>Coptis</taxon>
    </lineage>
</organism>
<dbReference type="Proteomes" id="UP000631114">
    <property type="component" value="Unassembled WGS sequence"/>
</dbReference>
<accession>A0A835M744</accession>
<evidence type="ECO:0000313" key="1">
    <source>
        <dbReference type="EMBL" id="KAF9616224.1"/>
    </source>
</evidence>
<reference evidence="1 2" key="1">
    <citation type="submission" date="2020-10" db="EMBL/GenBank/DDBJ databases">
        <title>The Coptis chinensis genome and diversification of protoberbering-type alkaloids.</title>
        <authorList>
            <person name="Wang B."/>
            <person name="Shu S."/>
            <person name="Song C."/>
            <person name="Liu Y."/>
        </authorList>
    </citation>
    <scope>NUCLEOTIDE SEQUENCE [LARGE SCALE GENOMIC DNA]</scope>
    <source>
        <strain evidence="1">HL-2020</strain>
        <tissue evidence="1">Leaf</tissue>
    </source>
</reference>
<dbReference type="OrthoDB" id="10590804at2759"/>
<comment type="caution">
    <text evidence="1">The sequence shown here is derived from an EMBL/GenBank/DDBJ whole genome shotgun (WGS) entry which is preliminary data.</text>
</comment>
<protein>
    <recommendedName>
        <fullName evidence="3">F-box associated domain-containing protein</fullName>
    </recommendedName>
</protein>
<dbReference type="AlphaFoldDB" id="A0A835M744"/>
<evidence type="ECO:0000313" key="2">
    <source>
        <dbReference type="Proteomes" id="UP000631114"/>
    </source>
</evidence>
<gene>
    <name evidence="1" type="ORF">IFM89_029000</name>
</gene>